<dbReference type="GO" id="GO:0000166">
    <property type="term" value="F:nucleotide binding"/>
    <property type="evidence" value="ECO:0007669"/>
    <property type="project" value="InterPro"/>
</dbReference>
<keyword evidence="5 6" id="KW-0269">Exonuclease</keyword>
<dbReference type="InterPro" id="IPR012337">
    <property type="entry name" value="RNaseH-like_sf"/>
</dbReference>
<dbReference type="SUPFAM" id="SSF53098">
    <property type="entry name" value="Ribonuclease H-like"/>
    <property type="match status" value="1"/>
</dbReference>
<dbReference type="PANTHER" id="PTHR47649">
    <property type="entry name" value="RIBONUCLEASE D"/>
    <property type="match status" value="1"/>
</dbReference>
<dbReference type="InterPro" id="IPR044876">
    <property type="entry name" value="HRDC_dom_sf"/>
</dbReference>
<evidence type="ECO:0000256" key="2">
    <source>
        <dbReference type="ARBA" id="ARBA00022694"/>
    </source>
</evidence>
<evidence type="ECO:0000256" key="3">
    <source>
        <dbReference type="ARBA" id="ARBA00022722"/>
    </source>
</evidence>
<dbReference type="Gene3D" id="3.30.420.10">
    <property type="entry name" value="Ribonuclease H-like superfamily/Ribonuclease H"/>
    <property type="match status" value="1"/>
</dbReference>
<comment type="similarity">
    <text evidence="6">Belongs to the RNase D family.</text>
</comment>
<accession>L9U7P6</accession>
<keyword evidence="2 6" id="KW-0819">tRNA processing</keyword>
<evidence type="ECO:0000259" key="7">
    <source>
        <dbReference type="PROSITE" id="PS50967"/>
    </source>
</evidence>
<sequence>MRQPGRMLLSSLTPSYQWLDTPEALDAACEQVADASVIALDTEFFRENTFFPVPALVQFTAGEEAYLIDPVAVPCTDKFRALLQNSAIKLLHACSEDLEVFQHWAGVLPEPLIDTQVVQGFLGENPGMGYQKLVEFWVGETLPKEETRSNWLLRPLSPAQCQYAALDVIYLLKVWTLQAEKLAMLGRREWVDAECASLIEQAGRSVDNDQQWYTRQRQLWRLTPRQMEAYRLMTTWREGETRRRDLPRNWLISDKLLFAIAEKMPSNRFELAEVEGVKPMLIKKEGDALLAMVKQAQHCDEEALPKRWPDPMHPTFKSRFKALKKAVTAKANDLGVAPEMLMRRRDIETLVMQDLAGGPLTWPTGWRGECLNGALAQALEERA</sequence>
<evidence type="ECO:0000256" key="4">
    <source>
        <dbReference type="ARBA" id="ARBA00022801"/>
    </source>
</evidence>
<organism evidence="8 9">
    <name type="scientific">Vreelandella titanicae BH1</name>
    <dbReference type="NCBI Taxonomy" id="1204738"/>
    <lineage>
        <taxon>Bacteria</taxon>
        <taxon>Pseudomonadati</taxon>
        <taxon>Pseudomonadota</taxon>
        <taxon>Gammaproteobacteria</taxon>
        <taxon>Oceanospirillales</taxon>
        <taxon>Halomonadaceae</taxon>
        <taxon>Vreelandella</taxon>
    </lineage>
</organism>
<comment type="caution">
    <text evidence="8">The sequence shown here is derived from an EMBL/GenBank/DDBJ whole genome shotgun (WGS) entry which is preliminary data.</text>
</comment>
<dbReference type="InterPro" id="IPR036397">
    <property type="entry name" value="RNaseH_sf"/>
</dbReference>
<keyword evidence="4 6" id="KW-0378">Hydrolase</keyword>
<comment type="subcellular location">
    <subcellularLocation>
        <location evidence="6">Cytoplasm</location>
    </subcellularLocation>
</comment>
<dbReference type="SUPFAM" id="SSF47819">
    <property type="entry name" value="HRDC-like"/>
    <property type="match status" value="2"/>
</dbReference>
<dbReference type="PATRIC" id="fig|1204738.3.peg.3771"/>
<dbReference type="AlphaFoldDB" id="L9U7P6"/>
<evidence type="ECO:0000313" key="9">
    <source>
        <dbReference type="Proteomes" id="UP000011651"/>
    </source>
</evidence>
<proteinExistence type="inferred from homology"/>
<dbReference type="HAMAP" id="MF_01899">
    <property type="entry name" value="RNase_D"/>
    <property type="match status" value="1"/>
</dbReference>
<dbReference type="Proteomes" id="UP000011651">
    <property type="component" value="Unassembled WGS sequence"/>
</dbReference>
<comment type="function">
    <text evidence="6">Exonuclease involved in the 3' processing of various precursor tRNAs. Initiates hydrolysis at the 3'-terminus of an RNA molecule and releases 5'-mononucleotides.</text>
</comment>
<dbReference type="CDD" id="cd06142">
    <property type="entry name" value="RNaseD_exo"/>
    <property type="match status" value="1"/>
</dbReference>
<dbReference type="NCBIfam" id="TIGR01388">
    <property type="entry name" value="rnd"/>
    <property type="match status" value="1"/>
</dbReference>
<feature type="domain" description="HRDC" evidence="7">
    <location>
        <begin position="223"/>
        <end position="303"/>
    </location>
</feature>
<dbReference type="Pfam" id="PF01612">
    <property type="entry name" value="DNA_pol_A_exo1"/>
    <property type="match status" value="1"/>
</dbReference>
<keyword evidence="3 6" id="KW-0540">Nuclease</keyword>
<protein>
    <recommendedName>
        <fullName evidence="6">Ribonuclease D</fullName>
        <shortName evidence="6">RNase D</shortName>
        <ecNumber evidence="6">3.1.13.5</ecNumber>
    </recommendedName>
</protein>
<dbReference type="InterPro" id="IPR002121">
    <property type="entry name" value="HRDC_dom"/>
</dbReference>
<dbReference type="Pfam" id="PF00570">
    <property type="entry name" value="HRDC"/>
    <property type="match status" value="1"/>
</dbReference>
<dbReference type="GO" id="GO:0042780">
    <property type="term" value="P:tRNA 3'-end processing"/>
    <property type="evidence" value="ECO:0007669"/>
    <property type="project" value="UniProtKB-UniRule"/>
</dbReference>
<dbReference type="SMART" id="SM00474">
    <property type="entry name" value="35EXOc"/>
    <property type="match status" value="1"/>
</dbReference>
<dbReference type="GO" id="GO:0005737">
    <property type="term" value="C:cytoplasm"/>
    <property type="evidence" value="ECO:0007669"/>
    <property type="project" value="UniProtKB-SubCell"/>
</dbReference>
<dbReference type="PROSITE" id="PS50967">
    <property type="entry name" value="HRDC"/>
    <property type="match status" value="1"/>
</dbReference>
<keyword evidence="1 6" id="KW-0963">Cytoplasm</keyword>
<comment type="cofactor">
    <cofactor evidence="6">
        <name>a divalent metal cation</name>
        <dbReference type="ChEBI" id="CHEBI:60240"/>
    </cofactor>
</comment>
<dbReference type="EMBL" id="AOPO01000012">
    <property type="protein sequence ID" value="ELY20812.1"/>
    <property type="molecule type" value="Genomic_DNA"/>
</dbReference>
<reference evidence="8 9" key="1">
    <citation type="journal article" date="2013" name="Genome Announc.">
        <title>Draft Genome of the Marine Gammaproteobacterium Halomonas titanicae.</title>
        <authorList>
            <person name="Sanchez-Porro C."/>
            <person name="de la Haba R.R."/>
            <person name="Cruz-Hernandez N."/>
            <person name="Gonzalez J.M."/>
            <person name="Reyes-Guirao C."/>
            <person name="Navarro-Sampedro L."/>
            <person name="Carballo M."/>
            <person name="Ventosa A."/>
        </authorList>
    </citation>
    <scope>NUCLEOTIDE SEQUENCE [LARGE SCALE GENOMIC DNA]</scope>
    <source>
        <strain evidence="8 9">BH1</strain>
    </source>
</reference>
<dbReference type="GO" id="GO:0008408">
    <property type="term" value="F:3'-5' exonuclease activity"/>
    <property type="evidence" value="ECO:0007669"/>
    <property type="project" value="InterPro"/>
</dbReference>
<dbReference type="PANTHER" id="PTHR47649:SF1">
    <property type="entry name" value="RIBONUCLEASE D"/>
    <property type="match status" value="1"/>
</dbReference>
<dbReference type="InterPro" id="IPR002562">
    <property type="entry name" value="3'-5'_exonuclease_dom"/>
</dbReference>
<gene>
    <name evidence="6" type="primary">rnd</name>
    <name evidence="8" type="ORF">HALTITAN_2491</name>
</gene>
<evidence type="ECO:0000256" key="5">
    <source>
        <dbReference type="ARBA" id="ARBA00022839"/>
    </source>
</evidence>
<dbReference type="InterPro" id="IPR010997">
    <property type="entry name" value="HRDC-like_sf"/>
</dbReference>
<name>L9U7P6_9GAMM</name>
<dbReference type="Gene3D" id="1.10.150.80">
    <property type="entry name" value="HRDC domain"/>
    <property type="match status" value="2"/>
</dbReference>
<dbReference type="InterPro" id="IPR006292">
    <property type="entry name" value="RNase_D"/>
</dbReference>
<dbReference type="GO" id="GO:0033890">
    <property type="term" value="F:ribonuclease D activity"/>
    <property type="evidence" value="ECO:0007669"/>
    <property type="project" value="UniProtKB-UniRule"/>
</dbReference>
<dbReference type="InterPro" id="IPR051086">
    <property type="entry name" value="RNase_D-like"/>
</dbReference>
<evidence type="ECO:0000256" key="6">
    <source>
        <dbReference type="HAMAP-Rule" id="MF_01899"/>
    </source>
</evidence>
<dbReference type="SMART" id="SM00341">
    <property type="entry name" value="HRDC"/>
    <property type="match status" value="1"/>
</dbReference>
<evidence type="ECO:0000313" key="8">
    <source>
        <dbReference type="EMBL" id="ELY20812.1"/>
    </source>
</evidence>
<dbReference type="EC" id="3.1.13.5" evidence="6"/>
<evidence type="ECO:0000256" key="1">
    <source>
        <dbReference type="ARBA" id="ARBA00022490"/>
    </source>
</evidence>
<dbReference type="GO" id="GO:0003676">
    <property type="term" value="F:nucleic acid binding"/>
    <property type="evidence" value="ECO:0007669"/>
    <property type="project" value="InterPro"/>
</dbReference>
<comment type="catalytic activity">
    <reaction evidence="6">
        <text>Exonucleolytic cleavage that removes extra residues from the 3'-terminus of tRNA to produce 5'-mononucleotides.</text>
        <dbReference type="EC" id="3.1.13.5"/>
    </reaction>
</comment>